<gene>
    <name evidence="1" type="ORF">LCGC14_1850140</name>
</gene>
<reference evidence="1" key="1">
    <citation type="journal article" date="2015" name="Nature">
        <title>Complex archaea that bridge the gap between prokaryotes and eukaryotes.</title>
        <authorList>
            <person name="Spang A."/>
            <person name="Saw J.H."/>
            <person name="Jorgensen S.L."/>
            <person name="Zaremba-Niedzwiedzka K."/>
            <person name="Martijn J."/>
            <person name="Lind A.E."/>
            <person name="van Eijk R."/>
            <person name="Schleper C."/>
            <person name="Guy L."/>
            <person name="Ettema T.J."/>
        </authorList>
    </citation>
    <scope>NUCLEOTIDE SEQUENCE</scope>
</reference>
<dbReference type="AlphaFoldDB" id="A0A0F9GYW1"/>
<accession>A0A0F9GYW1</accession>
<sequence length="149" mass="16604">ASDPDRDTGDGTFLFDNGSTEILMGIAQMPHSWKLESNINPHIHWCPTNTDTGDVRWRFEYDIAKVNGTFAGAYTSIDVDDAGDGTAEKHQRAYFAAVSMTGYDTISAIIKWKISRIGGSDTYNADARLLEFDIHYEMDTIGSREELSK</sequence>
<dbReference type="EMBL" id="LAZR01018572">
    <property type="protein sequence ID" value="KKL95876.1"/>
    <property type="molecule type" value="Genomic_DNA"/>
</dbReference>
<evidence type="ECO:0000313" key="1">
    <source>
        <dbReference type="EMBL" id="KKL95876.1"/>
    </source>
</evidence>
<comment type="caution">
    <text evidence="1">The sequence shown here is derived from an EMBL/GenBank/DDBJ whole genome shotgun (WGS) entry which is preliminary data.</text>
</comment>
<feature type="non-terminal residue" evidence="1">
    <location>
        <position position="1"/>
    </location>
</feature>
<proteinExistence type="predicted"/>
<name>A0A0F9GYW1_9ZZZZ</name>
<protein>
    <submittedName>
        <fullName evidence="1">Uncharacterized protein</fullName>
    </submittedName>
</protein>
<organism evidence="1">
    <name type="scientific">marine sediment metagenome</name>
    <dbReference type="NCBI Taxonomy" id="412755"/>
    <lineage>
        <taxon>unclassified sequences</taxon>
        <taxon>metagenomes</taxon>
        <taxon>ecological metagenomes</taxon>
    </lineage>
</organism>